<dbReference type="AlphaFoldDB" id="A0A9X4NSR1"/>
<dbReference type="OrthoDB" id="8906388at2"/>
<reference evidence="1" key="1">
    <citation type="submission" date="2013-01" db="EMBL/GenBank/DDBJ databases">
        <title>Genome draft of Hydrogenophaga taeniospiralis 2K1.</title>
        <authorList>
            <person name="Gomila M."/>
            <person name="Lalucat J."/>
        </authorList>
    </citation>
    <scope>NUCLEOTIDE SEQUENCE</scope>
    <source>
        <strain evidence="1">CCUG 15921</strain>
    </source>
</reference>
<sequence>MTYSLRLYVSDDTTPEQRRAAERLFRQALESALGDAALVAPVYAAYQGIVAQHGETPDPEALTTDERMVLEHWQLAESAALQAVFGPHRHLDEGGYEIGLPA</sequence>
<comment type="caution">
    <text evidence="1">The sequence shown here is derived from an EMBL/GenBank/DDBJ whole genome shotgun (WGS) entry which is preliminary data.</text>
</comment>
<proteinExistence type="predicted"/>
<accession>A0A9X4NSR1</accession>
<organism evidence="1 2">
    <name type="scientific">Hydrogenophaga taeniospiralis CCUG 15921</name>
    <dbReference type="NCBI Taxonomy" id="1281780"/>
    <lineage>
        <taxon>Bacteria</taxon>
        <taxon>Pseudomonadati</taxon>
        <taxon>Pseudomonadota</taxon>
        <taxon>Betaproteobacteria</taxon>
        <taxon>Burkholderiales</taxon>
        <taxon>Comamonadaceae</taxon>
        <taxon>Hydrogenophaga</taxon>
    </lineage>
</organism>
<evidence type="ECO:0000313" key="1">
    <source>
        <dbReference type="EMBL" id="MDG5976497.1"/>
    </source>
</evidence>
<evidence type="ECO:0000313" key="2">
    <source>
        <dbReference type="Proteomes" id="UP001152876"/>
    </source>
</evidence>
<name>A0A9X4NSR1_9BURK</name>
<dbReference type="EMBL" id="AOGK01000012">
    <property type="protein sequence ID" value="MDG5976497.1"/>
    <property type="molecule type" value="Genomic_DNA"/>
</dbReference>
<gene>
    <name evidence="1" type="ORF">H010_14616</name>
</gene>
<dbReference type="Proteomes" id="UP001152876">
    <property type="component" value="Unassembled WGS sequence"/>
</dbReference>
<protein>
    <submittedName>
        <fullName evidence="1">Uncharacterized protein</fullName>
    </submittedName>
</protein>
<dbReference type="RefSeq" id="WP_068166178.1">
    <property type="nucleotide sequence ID" value="NZ_AOGK01000012.1"/>
</dbReference>
<keyword evidence="2" id="KW-1185">Reference proteome</keyword>